<dbReference type="HOGENOM" id="CLU_051171_0_0_4"/>
<gene>
    <name evidence="2" type="ordered locus">Slit_1106</name>
</gene>
<dbReference type="AlphaFoldDB" id="D5CQV8"/>
<dbReference type="Proteomes" id="UP000001625">
    <property type="component" value="Chromosome"/>
</dbReference>
<organism evidence="2 3">
    <name type="scientific">Sideroxydans lithotrophicus (strain ES-1)</name>
    <dbReference type="NCBI Taxonomy" id="580332"/>
    <lineage>
        <taxon>Bacteria</taxon>
        <taxon>Pseudomonadati</taxon>
        <taxon>Pseudomonadota</taxon>
        <taxon>Betaproteobacteria</taxon>
        <taxon>Nitrosomonadales</taxon>
        <taxon>Gallionellaceae</taxon>
        <taxon>Sideroxydans</taxon>
    </lineage>
</organism>
<keyword evidence="3" id="KW-1185">Reference proteome</keyword>
<accession>D5CQV8</accession>
<keyword evidence="1" id="KW-0175">Coiled coil</keyword>
<feature type="coiled-coil region" evidence="1">
    <location>
        <begin position="325"/>
        <end position="372"/>
    </location>
</feature>
<reference evidence="2 3" key="1">
    <citation type="submission" date="2010-03" db="EMBL/GenBank/DDBJ databases">
        <title>Complete sequence of Sideroxydans lithotrophicus ES-1.</title>
        <authorList>
            <consortium name="US DOE Joint Genome Institute"/>
            <person name="Lucas S."/>
            <person name="Copeland A."/>
            <person name="Lapidus A."/>
            <person name="Cheng J.-F."/>
            <person name="Bruce D."/>
            <person name="Goodwin L."/>
            <person name="Pitluck S."/>
            <person name="Munk A.C."/>
            <person name="Detter J.C."/>
            <person name="Han C."/>
            <person name="Tapia R."/>
            <person name="Larimer F."/>
            <person name="Land M."/>
            <person name="Hauser L."/>
            <person name="Kyrpides N."/>
            <person name="Ivanova N."/>
            <person name="Emerson D."/>
            <person name="Woyke T."/>
        </authorList>
    </citation>
    <scope>NUCLEOTIDE SEQUENCE [LARGE SCALE GENOMIC DNA]</scope>
    <source>
        <strain evidence="2 3">ES-1</strain>
    </source>
</reference>
<dbReference type="KEGG" id="slt:Slit_1106"/>
<sequence length="433" mass="49600">MTIADDPTSMPATPPQEEIKLPLTREALYALVWSEPMLKVAARFEVSSSYMARVCTRMSVPRPERGYWARLAVGQTPMKIPLPEAQPGDEMVWSRDGNSVQVPRPLPKPPVGIKRIRPIPSLRTNQHLLINGAKALFESGRLSYEGGYLKPSKKLLVDLAVTKPTLDKALSFANQFFLALEGNGHRVVLAPHGERLRREAVDERENPGKSHHFNNLWSPARETVVYVGTVAIGLTIIELSEEVEVRYVNGDYVREKDYVPPKRSNHHTWTTKKDLPTGRLCLQAYSPYPVASWKKQWKETTAARSLETQIRGIVKELEGAAVEIAQLVEEGMRQAEIERQRWKAQQEVWRRKEEERRAAEALKNSKEDLHRIIDHWAESNRIEQFFTEAEMRASDLEESERLKLLERLRLARELIGSVDALDHFLVWKSPDER</sequence>
<dbReference type="eggNOG" id="COG3064">
    <property type="taxonomic scope" value="Bacteria"/>
</dbReference>
<name>D5CQV8_SIDLE</name>
<evidence type="ECO:0000313" key="2">
    <source>
        <dbReference type="EMBL" id="ADE11344.1"/>
    </source>
</evidence>
<dbReference type="EMBL" id="CP001965">
    <property type="protein sequence ID" value="ADE11344.1"/>
    <property type="molecule type" value="Genomic_DNA"/>
</dbReference>
<evidence type="ECO:0000256" key="1">
    <source>
        <dbReference type="SAM" id="Coils"/>
    </source>
</evidence>
<dbReference type="STRING" id="580332.Slit_1106"/>
<evidence type="ECO:0000313" key="3">
    <source>
        <dbReference type="Proteomes" id="UP000001625"/>
    </source>
</evidence>
<dbReference type="RefSeq" id="WP_013029242.1">
    <property type="nucleotide sequence ID" value="NC_013959.1"/>
</dbReference>
<protein>
    <submittedName>
        <fullName evidence="2">Uncharacterized protein</fullName>
    </submittedName>
</protein>
<proteinExistence type="predicted"/>